<organism evidence="2 3">
    <name type="scientific">Thauera phenolivorans</name>
    <dbReference type="NCBI Taxonomy" id="1792543"/>
    <lineage>
        <taxon>Bacteria</taxon>
        <taxon>Pseudomonadati</taxon>
        <taxon>Pseudomonadota</taxon>
        <taxon>Betaproteobacteria</taxon>
        <taxon>Rhodocyclales</taxon>
        <taxon>Zoogloeaceae</taxon>
        <taxon>Thauera</taxon>
    </lineage>
</organism>
<feature type="transmembrane region" description="Helical" evidence="1">
    <location>
        <begin position="21"/>
        <end position="37"/>
    </location>
</feature>
<keyword evidence="1" id="KW-0812">Transmembrane</keyword>
<sequence>MSADLAVRELKTSRLGDGQGALTHLLAFTVLYCLLMASAPRAYGMSLALLLALALAVRSGMWKRFWARYQMAVWGVLALTAVNAGAAVLPGRALSGGYELLRCVALMLPALALV</sequence>
<evidence type="ECO:0000313" key="3">
    <source>
        <dbReference type="Proteomes" id="UP000536534"/>
    </source>
</evidence>
<name>A0A7X7LUA6_9RHOO</name>
<evidence type="ECO:0000256" key="1">
    <source>
        <dbReference type="SAM" id="Phobius"/>
    </source>
</evidence>
<accession>A0A7X7LUA6</accession>
<feature type="transmembrane region" description="Helical" evidence="1">
    <location>
        <begin position="43"/>
        <end position="60"/>
    </location>
</feature>
<comment type="caution">
    <text evidence="2">The sequence shown here is derived from an EMBL/GenBank/DDBJ whole genome shotgun (WGS) entry which is preliminary data.</text>
</comment>
<evidence type="ECO:0000313" key="2">
    <source>
        <dbReference type="EMBL" id="NLF53364.1"/>
    </source>
</evidence>
<reference evidence="2 3" key="1">
    <citation type="journal article" date="2020" name="Biotechnol. Biofuels">
        <title>New insights from the biogas microbiome by comprehensive genome-resolved metagenomics of nearly 1600 species originating from multiple anaerobic digesters.</title>
        <authorList>
            <person name="Campanaro S."/>
            <person name="Treu L."/>
            <person name="Rodriguez-R L.M."/>
            <person name="Kovalovszki A."/>
            <person name="Ziels R.M."/>
            <person name="Maus I."/>
            <person name="Zhu X."/>
            <person name="Kougias P.G."/>
            <person name="Basile A."/>
            <person name="Luo G."/>
            <person name="Schluter A."/>
            <person name="Konstantinidis K.T."/>
            <person name="Angelidaki I."/>
        </authorList>
    </citation>
    <scope>NUCLEOTIDE SEQUENCE [LARGE SCALE GENOMIC DNA]</scope>
    <source>
        <strain evidence="2">AS06rmzACSIP_256</strain>
    </source>
</reference>
<dbReference type="EMBL" id="JAAYYV010000078">
    <property type="protein sequence ID" value="NLF53364.1"/>
    <property type="molecule type" value="Genomic_DNA"/>
</dbReference>
<feature type="non-terminal residue" evidence="2">
    <location>
        <position position="114"/>
    </location>
</feature>
<dbReference type="AlphaFoldDB" id="A0A7X7LUA6"/>
<proteinExistence type="predicted"/>
<dbReference type="Proteomes" id="UP000536534">
    <property type="component" value="Unassembled WGS sequence"/>
</dbReference>
<keyword evidence="1" id="KW-1133">Transmembrane helix</keyword>
<protein>
    <submittedName>
        <fullName evidence="2">Uncharacterized protein</fullName>
    </submittedName>
</protein>
<feature type="transmembrane region" description="Helical" evidence="1">
    <location>
        <begin position="72"/>
        <end position="89"/>
    </location>
</feature>
<keyword evidence="1" id="KW-0472">Membrane</keyword>
<gene>
    <name evidence="2" type="ORF">GX576_02960</name>
</gene>